<feature type="domain" description="TonB-dependent receptor-like beta-barrel" evidence="14">
    <location>
        <begin position="262"/>
        <end position="759"/>
    </location>
</feature>
<evidence type="ECO:0000256" key="2">
    <source>
        <dbReference type="ARBA" id="ARBA00022448"/>
    </source>
</evidence>
<evidence type="ECO:0000256" key="5">
    <source>
        <dbReference type="ARBA" id="ARBA00022692"/>
    </source>
</evidence>
<dbReference type="Proteomes" id="UP000535078">
    <property type="component" value="Unassembled WGS sequence"/>
</dbReference>
<evidence type="ECO:0000259" key="15">
    <source>
        <dbReference type="Pfam" id="PF07715"/>
    </source>
</evidence>
<evidence type="ECO:0000256" key="9">
    <source>
        <dbReference type="ARBA" id="ARBA00023136"/>
    </source>
</evidence>
<evidence type="ECO:0000313" key="16">
    <source>
        <dbReference type="EMBL" id="NJB90939.1"/>
    </source>
</evidence>
<dbReference type="GO" id="GO:0006826">
    <property type="term" value="P:iron ion transport"/>
    <property type="evidence" value="ECO:0007669"/>
    <property type="project" value="UniProtKB-KW"/>
</dbReference>
<comment type="subcellular location">
    <subcellularLocation>
        <location evidence="1 11">Cell outer membrane</location>
        <topology evidence="1 11">Multi-pass membrane protein</topology>
    </subcellularLocation>
</comment>
<dbReference type="InterPro" id="IPR012910">
    <property type="entry name" value="Plug_dom"/>
</dbReference>
<keyword evidence="13" id="KW-0732">Signal</keyword>
<protein>
    <submittedName>
        <fullName evidence="16">Outer membrane receptor protein involved in Fe transport</fullName>
    </submittedName>
</protein>
<keyword evidence="10 11" id="KW-0998">Cell outer membrane</keyword>
<keyword evidence="9 11" id="KW-0472">Membrane</keyword>
<dbReference type="SUPFAM" id="SSF56935">
    <property type="entry name" value="Porins"/>
    <property type="match status" value="1"/>
</dbReference>
<dbReference type="InterPro" id="IPR000531">
    <property type="entry name" value="Beta-barrel_TonB"/>
</dbReference>
<feature type="chain" id="PRO_5031239462" evidence="13">
    <location>
        <begin position="30"/>
        <end position="808"/>
    </location>
</feature>
<feature type="domain" description="TonB-dependent receptor plug" evidence="15">
    <location>
        <begin position="51"/>
        <end position="161"/>
    </location>
</feature>
<keyword evidence="16" id="KW-0675">Receptor</keyword>
<reference evidence="16 17" key="1">
    <citation type="submission" date="2020-03" db="EMBL/GenBank/DDBJ databases">
        <title>Genomic Encyclopedia of Type Strains, Phase IV (KMG-IV): sequencing the most valuable type-strain genomes for metagenomic binning, comparative biology and taxonomic classification.</title>
        <authorList>
            <person name="Goeker M."/>
        </authorList>
    </citation>
    <scope>NUCLEOTIDE SEQUENCE [LARGE SCALE GENOMIC DNA]</scope>
    <source>
        <strain evidence="16 17">DSM 25229</strain>
    </source>
</reference>
<keyword evidence="6" id="KW-0408">Iron</keyword>
<keyword evidence="17" id="KW-1185">Reference proteome</keyword>
<evidence type="ECO:0000256" key="10">
    <source>
        <dbReference type="ARBA" id="ARBA00023237"/>
    </source>
</evidence>
<dbReference type="EMBL" id="JAATIT010000004">
    <property type="protein sequence ID" value="NJB90939.1"/>
    <property type="molecule type" value="Genomic_DNA"/>
</dbReference>
<dbReference type="PANTHER" id="PTHR32552:SF81">
    <property type="entry name" value="TONB-DEPENDENT OUTER MEMBRANE RECEPTOR"/>
    <property type="match status" value="1"/>
</dbReference>
<evidence type="ECO:0000313" key="17">
    <source>
        <dbReference type="Proteomes" id="UP000535078"/>
    </source>
</evidence>
<sequence>MRKLSTVFTTSGAFLLGSTILCSSGTALAQQTNTNDDRDIVVTASKREQNLQDVPLAITAIGTERLDELQVKEFQDLVKFLPSVTIQTAAPGFSQVYFRGVASGENANHSASLPTVGTYLDEMPITTIQGALDIHAYDLARVEALAGPQGTLYGASSMAGTIKLVTNRPDTSGTYGEVGVELNNVAHGDFGGVVEGFINAPLGERAALRLVGWYRHDAGYIDNIAGSRTYPIKRYVGDDLVDLPGDDIVQTNAGLAEKNYNDADTYGARLALGIDLDDDWTLRPTIMGQIQKTNGSYAQERSNAVTGKLQTVQYNPESSKDKWLQAALTIEGKLGNWDLTVTGGHLRRKTDVESDYSDYAYFYDALYGSAVYLYDNAGDQISPNQYIEGIDRYRRNFFEARVASPADARIRFIGGVFWQRQKHNIEQHYIIDGLSDDLEVPGTVDNIWLTKQIRVDRDYAAFGEISFDITDRLTLTGGGRVYKYDNSLVGFFGYNNPGFSGNPVYACQAPAVVDGSPCTNLDKRTKKTDFIHKLNLTYKFSDDALVYATWSRGFRPGGINRRGSLPPYGSDTLDNYEFGWKTSWGPVRFNGAIYQQDWNDIQLSFLGLNGLSEIRNAGVARIRGIELDLGYRQNGFSINAGMSYNDAEIRRDFCAIANDAFDCTLPGADGADNALLAPKGAGLPITPKFKGNIVARYEFPVGDLGAHVQFAVNHIGKRRSDVRTLENGIKGMFDAYTTADVSVGVKGESWKAELFATNLFDSNGVINAGVQCLETTCGDPDGLTDNGGVFYDTVVRPRLIGIKVSKEF</sequence>
<keyword evidence="7" id="KW-0406">Ion transport</keyword>
<evidence type="ECO:0000256" key="12">
    <source>
        <dbReference type="RuleBase" id="RU003357"/>
    </source>
</evidence>
<dbReference type="InterPro" id="IPR039426">
    <property type="entry name" value="TonB-dep_rcpt-like"/>
</dbReference>
<dbReference type="RefSeq" id="WP_167922305.1">
    <property type="nucleotide sequence ID" value="NZ_JAATIT010000004.1"/>
</dbReference>
<dbReference type="PROSITE" id="PS52016">
    <property type="entry name" value="TONB_DEPENDENT_REC_3"/>
    <property type="match status" value="1"/>
</dbReference>
<dbReference type="Pfam" id="PF00593">
    <property type="entry name" value="TonB_dep_Rec_b-barrel"/>
    <property type="match status" value="1"/>
</dbReference>
<dbReference type="AlphaFoldDB" id="A0A7X5XTD3"/>
<evidence type="ECO:0000256" key="6">
    <source>
        <dbReference type="ARBA" id="ARBA00023004"/>
    </source>
</evidence>
<evidence type="ECO:0000256" key="4">
    <source>
        <dbReference type="ARBA" id="ARBA00022496"/>
    </source>
</evidence>
<keyword evidence="2 11" id="KW-0813">Transport</keyword>
<proteinExistence type="inferred from homology"/>
<comment type="similarity">
    <text evidence="11 12">Belongs to the TonB-dependent receptor family.</text>
</comment>
<evidence type="ECO:0000256" key="3">
    <source>
        <dbReference type="ARBA" id="ARBA00022452"/>
    </source>
</evidence>
<evidence type="ECO:0000256" key="1">
    <source>
        <dbReference type="ARBA" id="ARBA00004571"/>
    </source>
</evidence>
<organism evidence="16 17">
    <name type="scientific">Sphingopyxis italica</name>
    <dbReference type="NCBI Taxonomy" id="1129133"/>
    <lineage>
        <taxon>Bacteria</taxon>
        <taxon>Pseudomonadati</taxon>
        <taxon>Pseudomonadota</taxon>
        <taxon>Alphaproteobacteria</taxon>
        <taxon>Sphingomonadales</taxon>
        <taxon>Sphingomonadaceae</taxon>
        <taxon>Sphingopyxis</taxon>
    </lineage>
</organism>
<dbReference type="Gene3D" id="2.40.170.20">
    <property type="entry name" value="TonB-dependent receptor, beta-barrel domain"/>
    <property type="match status" value="1"/>
</dbReference>
<evidence type="ECO:0000256" key="8">
    <source>
        <dbReference type="ARBA" id="ARBA00023077"/>
    </source>
</evidence>
<accession>A0A7X5XTD3</accession>
<evidence type="ECO:0000259" key="14">
    <source>
        <dbReference type="Pfam" id="PF00593"/>
    </source>
</evidence>
<dbReference type="PANTHER" id="PTHR32552">
    <property type="entry name" value="FERRICHROME IRON RECEPTOR-RELATED"/>
    <property type="match status" value="1"/>
</dbReference>
<keyword evidence="3 11" id="KW-1134">Transmembrane beta strand</keyword>
<keyword evidence="4" id="KW-0410">Iron transport</keyword>
<evidence type="ECO:0000256" key="7">
    <source>
        <dbReference type="ARBA" id="ARBA00023065"/>
    </source>
</evidence>
<evidence type="ECO:0000256" key="11">
    <source>
        <dbReference type="PROSITE-ProRule" id="PRU01360"/>
    </source>
</evidence>
<keyword evidence="5 11" id="KW-0812">Transmembrane</keyword>
<dbReference type="InterPro" id="IPR036942">
    <property type="entry name" value="Beta-barrel_TonB_sf"/>
</dbReference>
<dbReference type="Pfam" id="PF07715">
    <property type="entry name" value="Plug"/>
    <property type="match status" value="1"/>
</dbReference>
<gene>
    <name evidence="16" type="ORF">GGR90_003141</name>
</gene>
<keyword evidence="8 12" id="KW-0798">TonB box</keyword>
<evidence type="ECO:0000256" key="13">
    <source>
        <dbReference type="SAM" id="SignalP"/>
    </source>
</evidence>
<feature type="signal peptide" evidence="13">
    <location>
        <begin position="1"/>
        <end position="29"/>
    </location>
</feature>
<comment type="caution">
    <text evidence="16">The sequence shown here is derived from an EMBL/GenBank/DDBJ whole genome shotgun (WGS) entry which is preliminary data.</text>
</comment>
<dbReference type="GO" id="GO:0009279">
    <property type="term" value="C:cell outer membrane"/>
    <property type="evidence" value="ECO:0007669"/>
    <property type="project" value="UniProtKB-SubCell"/>
</dbReference>
<name>A0A7X5XTD3_9SPHN</name>